<keyword evidence="1 3" id="KW-0732">Signal</keyword>
<evidence type="ECO:0000256" key="1">
    <source>
        <dbReference type="ARBA" id="ARBA00022729"/>
    </source>
</evidence>
<dbReference type="PIRSF" id="PIRSF002686">
    <property type="entry name" value="SLG"/>
    <property type="match status" value="1"/>
</dbReference>
<keyword evidence="7" id="KW-1185">Reference proteome</keyword>
<feature type="chain" id="PRO_5042018511" evidence="3">
    <location>
        <begin position="26"/>
        <end position="443"/>
    </location>
</feature>
<sequence>MSSSWLSFPVLISLLFILSISSAQAVVPANATFKYTNEGDLGDYVVEYDANYRTLPIARFPFQICFYNTTPTAFILGLRMGDRRSESTMRWVWDANRAKPVQEKATLTFGTDGNLVLTDADGTIAWQTGTANKDVVGLELLTNGNLVLVDVKGKFVWQSFDHPTDTLLPGQSLLSSGPNKLISRLSDIEASDGPYSYVIEKSQMSLYYQPNNTKTPILYNKNEFGTGKDILSRILFIIKLFTLIGSDTVWAYEFHLHSFMNNSTSSSGNSVLSRAKYNATYSMLRVDGDGNLKIYTYEEHVDYGAWELTYVLFDRDQGRESECKLPQRCGLLGVCEDDQCVACPTPNGLTGWSKTCAPPILPECGKGAVDYYKVVGVEHFTNGITSGTPRSTLADCRKKCDSDCKCLGFFYREDSSTCLTAPALGALNKVSNSSHAAYVKMSK</sequence>
<accession>A0AAD8IAE4</accession>
<protein>
    <submittedName>
        <fullName evidence="6">Epidermis-specific secreted glycoprotein EP1</fullName>
    </submittedName>
</protein>
<reference evidence="6" key="2">
    <citation type="submission" date="2023-05" db="EMBL/GenBank/DDBJ databases">
        <authorList>
            <person name="Schelkunov M.I."/>
        </authorList>
    </citation>
    <scope>NUCLEOTIDE SEQUENCE</scope>
    <source>
        <strain evidence="6">Hsosn_3</strain>
        <tissue evidence="6">Leaf</tissue>
    </source>
</reference>
<feature type="domain" description="Bulb-type lectin" evidence="4">
    <location>
        <begin position="11"/>
        <end position="161"/>
    </location>
</feature>
<dbReference type="InterPro" id="IPR001480">
    <property type="entry name" value="Bulb-type_lectin_dom"/>
</dbReference>
<comment type="caution">
    <text evidence="6">The sequence shown here is derived from an EMBL/GenBank/DDBJ whole genome shotgun (WGS) entry which is preliminary data.</text>
</comment>
<dbReference type="InterPro" id="IPR036426">
    <property type="entry name" value="Bulb-type_lectin_dom_sf"/>
</dbReference>
<dbReference type="SMART" id="SM00108">
    <property type="entry name" value="B_lectin"/>
    <property type="match status" value="1"/>
</dbReference>
<dbReference type="SUPFAM" id="SSF51110">
    <property type="entry name" value="alpha-D-mannose-specific plant lectins"/>
    <property type="match status" value="1"/>
</dbReference>
<dbReference type="AlphaFoldDB" id="A0AAD8IAE4"/>
<dbReference type="PANTHER" id="PTHR47976">
    <property type="entry name" value="G-TYPE LECTIN S-RECEPTOR-LIKE SERINE/THREONINE-PROTEIN KINASE SD2-5"/>
    <property type="match status" value="1"/>
</dbReference>
<dbReference type="EMBL" id="JAUIZM010000005">
    <property type="protein sequence ID" value="KAK1382177.1"/>
    <property type="molecule type" value="Genomic_DNA"/>
</dbReference>
<dbReference type="CDD" id="cd00028">
    <property type="entry name" value="B_lectin"/>
    <property type="match status" value="1"/>
</dbReference>
<proteinExistence type="predicted"/>
<dbReference type="Pfam" id="PF01453">
    <property type="entry name" value="B_lectin"/>
    <property type="match status" value="1"/>
</dbReference>
<dbReference type="InterPro" id="IPR035446">
    <property type="entry name" value="SLSG/EP1"/>
</dbReference>
<dbReference type="Gene3D" id="2.90.10.10">
    <property type="entry name" value="Bulb-type lectin domain"/>
    <property type="match status" value="1"/>
</dbReference>
<feature type="signal peptide" evidence="3">
    <location>
        <begin position="1"/>
        <end position="25"/>
    </location>
</feature>
<dbReference type="PROSITE" id="PS50948">
    <property type="entry name" value="PAN"/>
    <property type="match status" value="1"/>
</dbReference>
<evidence type="ECO:0000259" key="4">
    <source>
        <dbReference type="PROSITE" id="PS50927"/>
    </source>
</evidence>
<dbReference type="InterPro" id="IPR051343">
    <property type="entry name" value="G-type_lectin_kinases/EP1-like"/>
</dbReference>
<evidence type="ECO:0000313" key="6">
    <source>
        <dbReference type="EMBL" id="KAK1382177.1"/>
    </source>
</evidence>
<dbReference type="PROSITE" id="PS50927">
    <property type="entry name" value="BULB_LECTIN"/>
    <property type="match status" value="1"/>
</dbReference>
<name>A0AAD8IAE4_9APIA</name>
<dbReference type="InterPro" id="IPR003609">
    <property type="entry name" value="Pan_app"/>
</dbReference>
<organism evidence="6 7">
    <name type="scientific">Heracleum sosnowskyi</name>
    <dbReference type="NCBI Taxonomy" id="360622"/>
    <lineage>
        <taxon>Eukaryota</taxon>
        <taxon>Viridiplantae</taxon>
        <taxon>Streptophyta</taxon>
        <taxon>Embryophyta</taxon>
        <taxon>Tracheophyta</taxon>
        <taxon>Spermatophyta</taxon>
        <taxon>Magnoliopsida</taxon>
        <taxon>eudicotyledons</taxon>
        <taxon>Gunneridae</taxon>
        <taxon>Pentapetalae</taxon>
        <taxon>asterids</taxon>
        <taxon>campanulids</taxon>
        <taxon>Apiales</taxon>
        <taxon>Apiaceae</taxon>
        <taxon>Apioideae</taxon>
        <taxon>apioid superclade</taxon>
        <taxon>Tordylieae</taxon>
        <taxon>Tordyliinae</taxon>
        <taxon>Heracleum</taxon>
    </lineage>
</organism>
<evidence type="ECO:0000256" key="3">
    <source>
        <dbReference type="SAM" id="SignalP"/>
    </source>
</evidence>
<feature type="domain" description="Apple" evidence="5">
    <location>
        <begin position="364"/>
        <end position="442"/>
    </location>
</feature>
<gene>
    <name evidence="6" type="ORF">POM88_019912</name>
</gene>
<evidence type="ECO:0000259" key="5">
    <source>
        <dbReference type="PROSITE" id="PS50948"/>
    </source>
</evidence>
<keyword evidence="2" id="KW-0325">Glycoprotein</keyword>
<evidence type="ECO:0000256" key="2">
    <source>
        <dbReference type="ARBA" id="ARBA00023180"/>
    </source>
</evidence>
<reference evidence="6" key="1">
    <citation type="submission" date="2023-02" db="EMBL/GenBank/DDBJ databases">
        <title>Genome of toxic invasive species Heracleum sosnowskyi carries increased number of genes despite the absence of recent whole-genome duplications.</title>
        <authorList>
            <person name="Schelkunov M."/>
            <person name="Shtratnikova V."/>
            <person name="Makarenko M."/>
            <person name="Klepikova A."/>
            <person name="Omelchenko D."/>
            <person name="Novikova G."/>
            <person name="Obukhova E."/>
            <person name="Bogdanov V."/>
            <person name="Penin A."/>
            <person name="Logacheva M."/>
        </authorList>
    </citation>
    <scope>NUCLEOTIDE SEQUENCE</scope>
    <source>
        <strain evidence="6">Hsosn_3</strain>
        <tissue evidence="6">Leaf</tissue>
    </source>
</reference>
<dbReference type="Proteomes" id="UP001237642">
    <property type="component" value="Unassembled WGS sequence"/>
</dbReference>
<evidence type="ECO:0000313" key="7">
    <source>
        <dbReference type="Proteomes" id="UP001237642"/>
    </source>
</evidence>